<dbReference type="AlphaFoldDB" id="A0A7T7ZWC2"/>
<dbReference type="Pfam" id="PF05133">
    <property type="entry name" value="SPP1_portal"/>
    <property type="match status" value="1"/>
</dbReference>
<accession>A0A7T7ZWC2</accession>
<evidence type="ECO:0000313" key="1">
    <source>
        <dbReference type="EMBL" id="QQN57521.1"/>
    </source>
</evidence>
<protein>
    <submittedName>
        <fullName evidence="1">Phage portal protein</fullName>
    </submittedName>
</protein>
<dbReference type="RefSeq" id="WP_034871266.1">
    <property type="nucleotide sequence ID" value="NZ_CBCSDR010000005.1"/>
</dbReference>
<sequence length="454" mass="52430">MAELTIEQRMEQFKKRKTPLPDIAKYDSEYNVEKHKIFTDLINFPDREAEVIRKNEKGEEVVETITIPRNRIGLPYQKRTVNIATTFLFGNPVQYTNNLDDDTLYIAFKEVVSRNKMIYFDKDISNSVGRWKECAELWYDIEGESEYNSFKAVRTLKVKLLTPDIYNLYPVFDQTDNLISFGREFTIKEVDKDIKIFEVYTATEIITYRNEGSGWTEDRVDNLLGKIPIVYYSGKIEWEDVQTGIERLERIYSNVGESNDKFAFPILALNGEVEGSFSRDRSGKVLMFKGDGSGQFLAPPQANENLVSEITRLDDDIHTFTNTPNIFSIKNIQGMGNMLAGENAEFIFLSAHLKVMDKLAIYIPALQRRASIIKSFLQSYNIKWKSLELDVEPIITPFIINNESAFIRMLMEANGNQPIYSQEYSMEKAGIKDVPKMQEQLNKEQEKKASTQIL</sequence>
<dbReference type="InterPro" id="IPR021145">
    <property type="entry name" value="Portal_protein_SPP1_Gp6-like"/>
</dbReference>
<evidence type="ECO:0000313" key="2">
    <source>
        <dbReference type="Proteomes" id="UP000595426"/>
    </source>
</evidence>
<dbReference type="KEGG" id="egm:AYC65_02890"/>
<dbReference type="EMBL" id="CP067018">
    <property type="protein sequence ID" value="QQN57521.1"/>
    <property type="molecule type" value="Genomic_DNA"/>
</dbReference>
<dbReference type="GeneID" id="93131829"/>
<dbReference type="Proteomes" id="UP000595426">
    <property type="component" value="Chromosome"/>
</dbReference>
<name>A0A7T7ZWC2_9FLAO</name>
<gene>
    <name evidence="1" type="ORF">I6H88_13815</name>
</gene>
<proteinExistence type="predicted"/>
<organism evidence="1 2">
    <name type="scientific">Elizabethkingia bruuniana</name>
    <dbReference type="NCBI Taxonomy" id="1756149"/>
    <lineage>
        <taxon>Bacteria</taxon>
        <taxon>Pseudomonadati</taxon>
        <taxon>Bacteroidota</taxon>
        <taxon>Flavobacteriia</taxon>
        <taxon>Flavobacteriales</taxon>
        <taxon>Weeksellaceae</taxon>
        <taxon>Elizabethkingia</taxon>
    </lineage>
</organism>
<reference evidence="1 2" key="1">
    <citation type="submission" date="2020-12" db="EMBL/GenBank/DDBJ databases">
        <title>FDA dAtabase for Regulatory Grade micrObial Sequences (FDA-ARGOS): Supporting development and validation of Infectious Disease Dx tests.</title>
        <authorList>
            <person name="Kerrigan L."/>
            <person name="Long C."/>
            <person name="Tallon L."/>
            <person name="Sadzewicz L."/>
            <person name="Zhao X."/>
            <person name="Boylan J."/>
            <person name="Ott S."/>
            <person name="Bowen H."/>
            <person name="Vavikolanu K."/>
            <person name="Mehta A."/>
            <person name="Aluvathingal J."/>
            <person name="Nadendla S."/>
            <person name="Yan Y."/>
            <person name="Sichtig H."/>
        </authorList>
    </citation>
    <scope>NUCLEOTIDE SEQUENCE [LARGE SCALE GENOMIC DNA]</scope>
    <source>
        <strain evidence="1 2">FDAARGOS_1031</strain>
    </source>
</reference>
<keyword evidence="2" id="KW-1185">Reference proteome</keyword>
<dbReference type="OrthoDB" id="1452435at2"/>